<keyword evidence="2" id="KW-1185">Reference proteome</keyword>
<dbReference type="Proteomes" id="UP000516260">
    <property type="component" value="Chromosome 3"/>
</dbReference>
<dbReference type="EMBL" id="SWLE01000016">
    <property type="protein sequence ID" value="TNM91114.1"/>
    <property type="molecule type" value="Genomic_DNA"/>
</dbReference>
<sequence length="128" mass="14191">MNMGGSRHTDHLMQILPIGFLKRQDHQATDGGHQDLRAPRGGVTTLFSYASTPTGSHLLAAASFFQIQFYFRRTSVFDGRFKNKGRDLHDAQTDAARSVVDSGCDYVINKQLNSVTYPFKSNSSPPPD</sequence>
<gene>
    <name evidence="1" type="ORF">fugu_003403</name>
</gene>
<reference evidence="1 2" key="1">
    <citation type="submission" date="2019-04" db="EMBL/GenBank/DDBJ databases">
        <title>The sequence and de novo assembly of Takifugu bimaculatus genome using PacBio and Hi-C technologies.</title>
        <authorList>
            <person name="Xu P."/>
            <person name="Liu B."/>
            <person name="Zhou Z."/>
        </authorList>
    </citation>
    <scope>NUCLEOTIDE SEQUENCE [LARGE SCALE GENOMIC DNA]</scope>
    <source>
        <strain evidence="1">TB-2018</strain>
        <tissue evidence="1">Muscle</tissue>
    </source>
</reference>
<accession>A0A4Z2BFF3</accession>
<dbReference type="AlphaFoldDB" id="A0A4Z2BFF3"/>
<name>A0A4Z2BFF3_9TELE</name>
<proteinExistence type="predicted"/>
<organism evidence="1 2">
    <name type="scientific">Takifugu bimaculatus</name>
    <dbReference type="NCBI Taxonomy" id="433685"/>
    <lineage>
        <taxon>Eukaryota</taxon>
        <taxon>Metazoa</taxon>
        <taxon>Chordata</taxon>
        <taxon>Craniata</taxon>
        <taxon>Vertebrata</taxon>
        <taxon>Euteleostomi</taxon>
        <taxon>Actinopterygii</taxon>
        <taxon>Neopterygii</taxon>
        <taxon>Teleostei</taxon>
        <taxon>Neoteleostei</taxon>
        <taxon>Acanthomorphata</taxon>
        <taxon>Eupercaria</taxon>
        <taxon>Tetraodontiformes</taxon>
        <taxon>Tetradontoidea</taxon>
        <taxon>Tetraodontidae</taxon>
        <taxon>Takifugu</taxon>
    </lineage>
</organism>
<evidence type="ECO:0000313" key="1">
    <source>
        <dbReference type="EMBL" id="TNM91114.1"/>
    </source>
</evidence>
<protein>
    <submittedName>
        <fullName evidence="1">Uncharacterized protein</fullName>
    </submittedName>
</protein>
<comment type="caution">
    <text evidence="1">The sequence shown here is derived from an EMBL/GenBank/DDBJ whole genome shotgun (WGS) entry which is preliminary data.</text>
</comment>
<evidence type="ECO:0000313" key="2">
    <source>
        <dbReference type="Proteomes" id="UP000516260"/>
    </source>
</evidence>